<name>A0ABT3BXH2_9PSED</name>
<dbReference type="GeneID" id="93560214"/>
<dbReference type="Proteomes" id="UP001207294">
    <property type="component" value="Unassembled WGS sequence"/>
</dbReference>
<sequence length="307" mass="35526">MFTPAYQANYMLIDGALRPNVICQLQQRGEPLEILPLYLCTGLEPVKEQGPILVHAPVGTALITEWQQTPAQHLYASVFASQAPLRTVASHLRHFLQPPDHMGNSSLLRFADPVVTYFWLSSYPQDHLDSLLGPVTDLWVKTPIHCWHPQPDPPFTRFSHNNPPQDWDPRFALQGQPQLAAFEQACHWLFMEQLHEWLTNHHPSVFANQTGEQVQNWMEQVLEKGRAWGLASDYSFIAWADICHTWGLDFMDRIESPYQCWLKQFPEKVRLPPEVRVEALAEYARQEQSRRINCHSNETLQLTDYPK</sequence>
<dbReference type="EMBL" id="JAOXML010000009">
    <property type="protein sequence ID" value="MCV4377557.1"/>
    <property type="molecule type" value="Genomic_DNA"/>
</dbReference>
<reference evidence="2 3" key="1">
    <citation type="submission" date="2022-10" db="EMBL/GenBank/DDBJ databases">
        <title>Characterization of Pseudomonas capsici strains from pepper and tomato in Georgia.</title>
        <authorList>
            <person name="Zhao M."/>
            <person name="Dutta B."/>
        </authorList>
    </citation>
    <scope>NUCLEOTIDE SEQUENCE [LARGE SCALE GENOMIC DNA]</scope>
    <source>
        <strain evidence="2 3">Pc20-5</strain>
    </source>
</reference>
<protein>
    <submittedName>
        <fullName evidence="2">DUF4123 domain-containing protein</fullName>
    </submittedName>
</protein>
<accession>A0ABT3BXH2</accession>
<dbReference type="InterPro" id="IPR025391">
    <property type="entry name" value="DUF4123"/>
</dbReference>
<evidence type="ECO:0000313" key="2">
    <source>
        <dbReference type="EMBL" id="MCV4377557.1"/>
    </source>
</evidence>
<organism evidence="2 3">
    <name type="scientific">Pseudomonas capsici</name>
    <dbReference type="NCBI Taxonomy" id="2810614"/>
    <lineage>
        <taxon>Bacteria</taxon>
        <taxon>Pseudomonadati</taxon>
        <taxon>Pseudomonadota</taxon>
        <taxon>Gammaproteobacteria</taxon>
        <taxon>Pseudomonadales</taxon>
        <taxon>Pseudomonadaceae</taxon>
        <taxon>Pseudomonas</taxon>
    </lineage>
</organism>
<gene>
    <name evidence="2" type="ORF">OH718_13210</name>
</gene>
<keyword evidence="3" id="KW-1185">Reference proteome</keyword>
<evidence type="ECO:0000313" key="3">
    <source>
        <dbReference type="Proteomes" id="UP001207294"/>
    </source>
</evidence>
<feature type="domain" description="DUF4123" evidence="1">
    <location>
        <begin position="10"/>
        <end position="128"/>
    </location>
</feature>
<dbReference type="RefSeq" id="WP_206402068.1">
    <property type="nucleotide sequence ID" value="NZ_JAFGZD010000003.1"/>
</dbReference>
<comment type="caution">
    <text evidence="2">The sequence shown here is derived from an EMBL/GenBank/DDBJ whole genome shotgun (WGS) entry which is preliminary data.</text>
</comment>
<evidence type="ECO:0000259" key="1">
    <source>
        <dbReference type="Pfam" id="PF13503"/>
    </source>
</evidence>
<proteinExistence type="predicted"/>
<dbReference type="Pfam" id="PF13503">
    <property type="entry name" value="DUF4123"/>
    <property type="match status" value="1"/>
</dbReference>